<gene>
    <name evidence="1" type="ORF">BDD43_3700</name>
</gene>
<protein>
    <submittedName>
        <fullName evidence="1">Uncharacterized protein</fullName>
    </submittedName>
</protein>
<reference evidence="1 2" key="1">
    <citation type="submission" date="2018-10" db="EMBL/GenBank/DDBJ databases">
        <title>Genomic Encyclopedia of Archaeal and Bacterial Type Strains, Phase II (KMG-II): from individual species to whole genera.</title>
        <authorList>
            <person name="Goeker M."/>
        </authorList>
    </citation>
    <scope>NUCLEOTIDE SEQUENCE [LARGE SCALE GENOMIC DNA]</scope>
    <source>
        <strain evidence="1 2">DSM 18602</strain>
    </source>
</reference>
<dbReference type="AlphaFoldDB" id="A0A495J3E8"/>
<proteinExistence type="predicted"/>
<dbReference type="EMBL" id="RBKU01000001">
    <property type="protein sequence ID" value="RKR83490.1"/>
    <property type="molecule type" value="Genomic_DNA"/>
</dbReference>
<evidence type="ECO:0000313" key="2">
    <source>
        <dbReference type="Proteomes" id="UP000268007"/>
    </source>
</evidence>
<sequence length="234" mass="27017">MVANRPGFLVILRRNGVVSFIIISSNKAGISFKNKIDLLFDLEVFTKAENAEMELLSVFRNKLLHDISFSSLLSVVQQLDSSLKTKFRGYFEDKGSIDDEVHCKRALANIFLKNIQTIRFKVQHLRELNQSKNELIQENLKINLQHIDVFYDFTDEICIKIEQSNLEHPDLANLAADLLVSIEKFQKLFSGVEKKVFNFDVFASLFGLRKMDEAQNAELRLLHDAYFNARQKKS</sequence>
<organism evidence="1 2">
    <name type="scientific">Mucilaginibacter gracilis</name>
    <dbReference type="NCBI Taxonomy" id="423350"/>
    <lineage>
        <taxon>Bacteria</taxon>
        <taxon>Pseudomonadati</taxon>
        <taxon>Bacteroidota</taxon>
        <taxon>Sphingobacteriia</taxon>
        <taxon>Sphingobacteriales</taxon>
        <taxon>Sphingobacteriaceae</taxon>
        <taxon>Mucilaginibacter</taxon>
    </lineage>
</organism>
<dbReference type="Proteomes" id="UP000268007">
    <property type="component" value="Unassembled WGS sequence"/>
</dbReference>
<evidence type="ECO:0000313" key="1">
    <source>
        <dbReference type="EMBL" id="RKR83490.1"/>
    </source>
</evidence>
<name>A0A495J3E8_9SPHI</name>
<keyword evidence="2" id="KW-1185">Reference proteome</keyword>
<comment type="caution">
    <text evidence="1">The sequence shown here is derived from an EMBL/GenBank/DDBJ whole genome shotgun (WGS) entry which is preliminary data.</text>
</comment>
<accession>A0A495J3E8</accession>